<accession>M5JMA9</accession>
<dbReference type="STRING" id="94625.A7J42_11725"/>
<dbReference type="GO" id="GO:0008745">
    <property type="term" value="F:N-acetylmuramoyl-L-alanine amidase activity"/>
    <property type="evidence" value="ECO:0007669"/>
    <property type="project" value="UniProtKB-EC"/>
</dbReference>
<dbReference type="PATRIC" id="fig|1234597.4.peg.3365"/>
<dbReference type="Gene3D" id="3.40.630.40">
    <property type="entry name" value="Zn-dependent exopeptidases"/>
    <property type="match status" value="1"/>
</dbReference>
<comment type="catalytic activity">
    <reaction evidence="1">
        <text>Hydrolyzes the link between N-acetylmuramoyl residues and L-amino acid residues in certain cell-wall glycopeptides.</text>
        <dbReference type="EC" id="3.5.1.28"/>
    </reaction>
</comment>
<protein>
    <recommendedName>
        <fullName evidence="2">N-acetylmuramoyl-L-alanine amidase</fullName>
        <ecNumber evidence="2">3.5.1.28</ecNumber>
    </recommendedName>
</protein>
<dbReference type="Pfam" id="PF01520">
    <property type="entry name" value="Amidase_3"/>
    <property type="match status" value="1"/>
</dbReference>
<evidence type="ECO:0000256" key="4">
    <source>
        <dbReference type="SAM" id="MobiDB-lite"/>
    </source>
</evidence>
<dbReference type="AlphaFoldDB" id="M5JMA9"/>
<sequence>MTRLLNLRCLLALLALLSVLLVQSASVYAADRVTSPLAALTFRMAGDDLRTRIVVMFDREPKLSTLLLDNPHRLVVDLPETRFGFDEKSLEPRGLVSRVRYGLVGKGRSRLILTLRGPFKVEDLRVLKNESASGYRLVADIVATSDREFADELQGRKEITSSTDRDEKPVQAASQNGTARPFTIMIDPGHGGIDSGAESLSGIKEKDLTLAFGKELRDRLAQDKNIKVLMTREDDTFLRLSERVRIARQHEADLFISIHADTINQHDIRGATVYTISDKASDSVARAMAERENKSDTLAGAAPEEQPEVTDILLDLTRRETHTFSLSFAEKVIHSLQGQVNLINNPHRFAGFQVLRAPDVPSVLIEIGYLSNAEDEKLISNPEWRKKLADRLAIAIKAFEALKHPASLSKG</sequence>
<reference evidence="7 8" key="1">
    <citation type="journal article" date="2013" name="Gut Pathog.">
        <title>Draft genome of Ochrobactrum intermedium strain M86 isolated from non-ulcer dyspeptic individual from India.</title>
        <authorList>
            <person name="Kulkarni G."/>
            <person name="Dhotre D."/>
            <person name="Dharne M."/>
            <person name="Shetty S."/>
            <person name="Chowdhury S."/>
            <person name="Misra V."/>
            <person name="Misra S."/>
            <person name="Patole M."/>
            <person name="Shouche Y."/>
        </authorList>
    </citation>
    <scope>NUCLEOTIDE SEQUENCE [LARGE SCALE GENOMIC DNA]</scope>
    <source>
        <strain evidence="7 8">M86</strain>
    </source>
</reference>
<dbReference type="InterPro" id="IPR021731">
    <property type="entry name" value="AMIN_dom"/>
</dbReference>
<dbReference type="Gene3D" id="2.60.40.3500">
    <property type="match status" value="1"/>
</dbReference>
<evidence type="ECO:0000256" key="3">
    <source>
        <dbReference type="ARBA" id="ARBA00022801"/>
    </source>
</evidence>
<organism evidence="7 8">
    <name type="scientific">Brucella intermedia M86</name>
    <dbReference type="NCBI Taxonomy" id="1234597"/>
    <lineage>
        <taxon>Bacteria</taxon>
        <taxon>Pseudomonadati</taxon>
        <taxon>Pseudomonadota</taxon>
        <taxon>Alphaproteobacteria</taxon>
        <taxon>Hyphomicrobiales</taxon>
        <taxon>Brucellaceae</taxon>
        <taxon>Brucella/Ochrobactrum group</taxon>
        <taxon>Brucella</taxon>
    </lineage>
</organism>
<evidence type="ECO:0000256" key="1">
    <source>
        <dbReference type="ARBA" id="ARBA00001561"/>
    </source>
</evidence>
<dbReference type="PANTHER" id="PTHR30404">
    <property type="entry name" value="N-ACETYLMURAMOYL-L-ALANINE AMIDASE"/>
    <property type="match status" value="1"/>
</dbReference>
<dbReference type="GO" id="GO:0030288">
    <property type="term" value="C:outer membrane-bounded periplasmic space"/>
    <property type="evidence" value="ECO:0007669"/>
    <property type="project" value="TreeGrafter"/>
</dbReference>
<dbReference type="EC" id="3.5.1.28" evidence="2"/>
<evidence type="ECO:0000313" key="8">
    <source>
        <dbReference type="Proteomes" id="UP000011971"/>
    </source>
</evidence>
<proteinExistence type="predicted"/>
<dbReference type="Proteomes" id="UP000011971">
    <property type="component" value="Unassembled WGS sequence"/>
</dbReference>
<comment type="caution">
    <text evidence="7">The sequence shown here is derived from an EMBL/GenBank/DDBJ whole genome shotgun (WGS) entry which is preliminary data.</text>
</comment>
<dbReference type="PANTHER" id="PTHR30404:SF0">
    <property type="entry name" value="N-ACETYLMURAMOYL-L-ALANINE AMIDASE AMIC"/>
    <property type="match status" value="1"/>
</dbReference>
<keyword evidence="3" id="KW-0378">Hydrolase</keyword>
<feature type="chain" id="PRO_5004068202" description="N-acetylmuramoyl-L-alanine amidase" evidence="5">
    <location>
        <begin position="30"/>
        <end position="411"/>
    </location>
</feature>
<keyword evidence="5" id="KW-0732">Signal</keyword>
<dbReference type="SMART" id="SM00646">
    <property type="entry name" value="Ami_3"/>
    <property type="match status" value="1"/>
</dbReference>
<feature type="compositionally biased region" description="Basic and acidic residues" evidence="4">
    <location>
        <begin position="153"/>
        <end position="169"/>
    </location>
</feature>
<name>M5JMA9_9HYPH</name>
<evidence type="ECO:0000259" key="6">
    <source>
        <dbReference type="SMART" id="SM00646"/>
    </source>
</evidence>
<dbReference type="EMBL" id="AOGE01000041">
    <property type="protein sequence ID" value="ELT48060.1"/>
    <property type="molecule type" value="Genomic_DNA"/>
</dbReference>
<dbReference type="SUPFAM" id="SSF53187">
    <property type="entry name" value="Zn-dependent exopeptidases"/>
    <property type="match status" value="1"/>
</dbReference>
<dbReference type="GO" id="GO:0009253">
    <property type="term" value="P:peptidoglycan catabolic process"/>
    <property type="evidence" value="ECO:0007669"/>
    <property type="project" value="InterPro"/>
</dbReference>
<feature type="domain" description="MurNAc-LAA" evidence="6">
    <location>
        <begin position="244"/>
        <end position="397"/>
    </location>
</feature>
<dbReference type="RefSeq" id="WP_006472132.1">
    <property type="nucleotide sequence ID" value="NZ_AOGE01000041.1"/>
</dbReference>
<evidence type="ECO:0000313" key="7">
    <source>
        <dbReference type="EMBL" id="ELT48060.1"/>
    </source>
</evidence>
<feature type="region of interest" description="Disordered" evidence="4">
    <location>
        <begin position="153"/>
        <end position="175"/>
    </location>
</feature>
<dbReference type="Pfam" id="PF11741">
    <property type="entry name" value="AMIN"/>
    <property type="match status" value="1"/>
</dbReference>
<feature type="signal peptide" evidence="5">
    <location>
        <begin position="1"/>
        <end position="29"/>
    </location>
</feature>
<dbReference type="CDD" id="cd02696">
    <property type="entry name" value="MurNAc-LAA"/>
    <property type="match status" value="1"/>
</dbReference>
<evidence type="ECO:0000256" key="5">
    <source>
        <dbReference type="SAM" id="SignalP"/>
    </source>
</evidence>
<dbReference type="InterPro" id="IPR002508">
    <property type="entry name" value="MurNAc-LAA_cat"/>
</dbReference>
<gene>
    <name evidence="7" type="ORF">D584_16305</name>
</gene>
<evidence type="ECO:0000256" key="2">
    <source>
        <dbReference type="ARBA" id="ARBA00011901"/>
    </source>
</evidence>
<dbReference type="InterPro" id="IPR050695">
    <property type="entry name" value="N-acetylmuramoyl_amidase_3"/>
</dbReference>